<dbReference type="GO" id="GO:0016491">
    <property type="term" value="F:oxidoreductase activity"/>
    <property type="evidence" value="ECO:0007669"/>
    <property type="project" value="UniProtKB-KW"/>
</dbReference>
<dbReference type="InterPro" id="IPR023210">
    <property type="entry name" value="NADP_OxRdtase_dom"/>
</dbReference>
<dbReference type="GeneID" id="39585512"/>
<dbReference type="AlphaFoldDB" id="A0A427YBN5"/>
<sequence length="357" mass="39840">MPASVEFDPKNMLYRNLGETGLRVPVFSYGGWLTVGATQKGDVVKELMQQAFDLGINMFDNAEGYAAGQSELEMGRVIRELGWDRRDIIISTKIFFGTNRKEVHNTRGLSRKHIIEGAHASLERLGLDYVDIIFAHRPDITTPMEEVVRAFNWLIDNNKAFYWGTSEWSAAQIIQAKEIARRLNLVGPAVEQPHYSMLHRERFEVEYGQLFAKEGLGSTIWSPLDSGILTGKYNDGVPEGSRFATNSEFFNDTVKKLQSEEGQAKIAKVKELTKLAESIGATMTNLALAWTLLNKNVSTCILGATKPEQLVENVKALDVYKTLLDKPEVVAQITKILDNKPTPAQAYGRLTAEGNLS</sequence>
<dbReference type="RefSeq" id="XP_028480632.1">
    <property type="nucleotide sequence ID" value="XM_028616775.1"/>
</dbReference>
<evidence type="ECO:0000256" key="1">
    <source>
        <dbReference type="ARBA" id="ARBA00006515"/>
    </source>
</evidence>
<reference evidence="5 6" key="1">
    <citation type="submission" date="2018-11" db="EMBL/GenBank/DDBJ databases">
        <title>Genome sequence of Apiotrichum porosum DSM 27194.</title>
        <authorList>
            <person name="Aliyu H."/>
            <person name="Gorte O."/>
            <person name="Ochsenreither K."/>
        </authorList>
    </citation>
    <scope>NUCLEOTIDE SEQUENCE [LARGE SCALE GENOMIC DNA]</scope>
    <source>
        <strain evidence="5 6">DSM 27194</strain>
    </source>
</reference>
<dbReference type="InterPro" id="IPR005399">
    <property type="entry name" value="K_chnl_volt-dep_bsu_KCNAB-rel"/>
</dbReference>
<evidence type="ECO:0000313" key="6">
    <source>
        <dbReference type="Proteomes" id="UP000279236"/>
    </source>
</evidence>
<evidence type="ECO:0000256" key="3">
    <source>
        <dbReference type="ARBA" id="ARBA00023002"/>
    </source>
</evidence>
<feature type="domain" description="NADP-dependent oxidoreductase" evidence="4">
    <location>
        <begin position="29"/>
        <end position="335"/>
    </location>
</feature>
<evidence type="ECO:0000313" key="5">
    <source>
        <dbReference type="EMBL" id="RSH88424.1"/>
    </source>
</evidence>
<dbReference type="OrthoDB" id="1720422at2759"/>
<keyword evidence="2" id="KW-0521">NADP</keyword>
<proteinExistence type="inferred from homology"/>
<dbReference type="PANTHER" id="PTHR43150">
    <property type="entry name" value="HYPERKINETIC, ISOFORM M"/>
    <property type="match status" value="1"/>
</dbReference>
<dbReference type="PANTHER" id="PTHR43150:SF2">
    <property type="entry name" value="HYPERKINETIC, ISOFORM M"/>
    <property type="match status" value="1"/>
</dbReference>
<comment type="similarity">
    <text evidence="1">Belongs to the shaker potassium channel beta subunit family.</text>
</comment>
<accession>A0A427YBN5</accession>
<protein>
    <recommendedName>
        <fullName evidence="4">NADP-dependent oxidoreductase domain-containing protein</fullName>
    </recommendedName>
</protein>
<dbReference type="Gene3D" id="3.20.20.100">
    <property type="entry name" value="NADP-dependent oxidoreductase domain"/>
    <property type="match status" value="1"/>
</dbReference>
<evidence type="ECO:0000259" key="4">
    <source>
        <dbReference type="Pfam" id="PF00248"/>
    </source>
</evidence>
<dbReference type="Proteomes" id="UP000279236">
    <property type="component" value="Unassembled WGS sequence"/>
</dbReference>
<keyword evidence="6" id="KW-1185">Reference proteome</keyword>
<dbReference type="SUPFAM" id="SSF51430">
    <property type="entry name" value="NAD(P)-linked oxidoreductase"/>
    <property type="match status" value="1"/>
</dbReference>
<dbReference type="InterPro" id="IPR036812">
    <property type="entry name" value="NAD(P)_OxRdtase_dom_sf"/>
</dbReference>
<organism evidence="5 6">
    <name type="scientific">Apiotrichum porosum</name>
    <dbReference type="NCBI Taxonomy" id="105984"/>
    <lineage>
        <taxon>Eukaryota</taxon>
        <taxon>Fungi</taxon>
        <taxon>Dikarya</taxon>
        <taxon>Basidiomycota</taxon>
        <taxon>Agaricomycotina</taxon>
        <taxon>Tremellomycetes</taxon>
        <taxon>Trichosporonales</taxon>
        <taxon>Trichosporonaceae</taxon>
        <taxon>Apiotrichum</taxon>
    </lineage>
</organism>
<dbReference type="EMBL" id="RSCE01000001">
    <property type="protein sequence ID" value="RSH88424.1"/>
    <property type="molecule type" value="Genomic_DNA"/>
</dbReference>
<evidence type="ECO:0000256" key="2">
    <source>
        <dbReference type="ARBA" id="ARBA00022857"/>
    </source>
</evidence>
<dbReference type="Pfam" id="PF00248">
    <property type="entry name" value="Aldo_ket_red"/>
    <property type="match status" value="1"/>
</dbReference>
<gene>
    <name evidence="5" type="ORF">EHS24_000969</name>
</gene>
<name>A0A427YBN5_9TREE</name>
<comment type="caution">
    <text evidence="5">The sequence shown here is derived from an EMBL/GenBank/DDBJ whole genome shotgun (WGS) entry which is preliminary data.</text>
</comment>
<dbReference type="PRINTS" id="PR01577">
    <property type="entry name" value="KCNABCHANNEL"/>
</dbReference>
<dbReference type="STRING" id="105984.A0A427YBN5"/>
<keyword evidence="3" id="KW-0560">Oxidoreductase</keyword>